<evidence type="ECO:0000313" key="6">
    <source>
        <dbReference type="Proteomes" id="UP000627464"/>
    </source>
</evidence>
<evidence type="ECO:0000256" key="1">
    <source>
        <dbReference type="ARBA" id="ARBA00023015"/>
    </source>
</evidence>
<organism evidence="5 6">
    <name type="scientific">Hafnia psychrotolerans</name>
    <dbReference type="NCBI Taxonomy" id="1477018"/>
    <lineage>
        <taxon>Bacteria</taxon>
        <taxon>Pseudomonadati</taxon>
        <taxon>Pseudomonadota</taxon>
        <taxon>Gammaproteobacteria</taxon>
        <taxon>Enterobacterales</taxon>
        <taxon>Hafniaceae</taxon>
        <taxon>Hafnia</taxon>
    </lineage>
</organism>
<keyword evidence="2" id="KW-0238">DNA-binding</keyword>
<proteinExistence type="predicted"/>
<dbReference type="EMBL" id="BMFZ01000004">
    <property type="protein sequence ID" value="GGA44536.1"/>
    <property type="molecule type" value="Genomic_DNA"/>
</dbReference>
<keyword evidence="3" id="KW-0804">Transcription</keyword>
<gene>
    <name evidence="5" type="ORF">GCM10011328_19530</name>
</gene>
<dbReference type="InterPro" id="IPR036388">
    <property type="entry name" value="WH-like_DNA-bd_sf"/>
</dbReference>
<sequence>MENLSKRSKVDAAYLKLKGYVNSGAFHSDKHLQPHELADILKISATPIRDALARLANEKMVSYIPGHGYFGKRYDIMEQEELHGLADMILIACLKKNESWKDEYKILIELYKKDDLLSILDIYQYISSKSNNKQIIEIMENYSDRVRFIYITIFSTKSHNDDINKEFLNFIKDTKSGEKPDLISSFESHRKKIFLLIPAGVKGTFLDQNASRFKKIY</sequence>
<evidence type="ECO:0000313" key="5">
    <source>
        <dbReference type="EMBL" id="GGA44536.1"/>
    </source>
</evidence>
<dbReference type="InterPro" id="IPR000524">
    <property type="entry name" value="Tscrpt_reg_HTH_GntR"/>
</dbReference>
<accession>A0ABQ1GIN0</accession>
<feature type="domain" description="HTH gntR-type" evidence="4">
    <location>
        <begin position="11"/>
        <end position="70"/>
    </location>
</feature>
<evidence type="ECO:0000259" key="4">
    <source>
        <dbReference type="Pfam" id="PF00392"/>
    </source>
</evidence>
<dbReference type="InterPro" id="IPR036390">
    <property type="entry name" value="WH_DNA-bd_sf"/>
</dbReference>
<dbReference type="SUPFAM" id="SSF46785">
    <property type="entry name" value="Winged helix' DNA-binding domain"/>
    <property type="match status" value="1"/>
</dbReference>
<keyword evidence="1" id="KW-0805">Transcription regulation</keyword>
<keyword evidence="6" id="KW-1185">Reference proteome</keyword>
<reference evidence="6" key="1">
    <citation type="journal article" date="2019" name="Int. J. Syst. Evol. Microbiol.">
        <title>The Global Catalogue of Microorganisms (GCM) 10K type strain sequencing project: providing services to taxonomists for standard genome sequencing and annotation.</title>
        <authorList>
            <consortium name="The Broad Institute Genomics Platform"/>
            <consortium name="The Broad Institute Genome Sequencing Center for Infectious Disease"/>
            <person name="Wu L."/>
            <person name="Ma J."/>
        </authorList>
    </citation>
    <scope>NUCLEOTIDE SEQUENCE [LARGE SCALE GENOMIC DNA]</scope>
    <source>
        <strain evidence="6">CGMCC 1.12806</strain>
    </source>
</reference>
<comment type="caution">
    <text evidence="5">The sequence shown here is derived from an EMBL/GenBank/DDBJ whole genome shotgun (WGS) entry which is preliminary data.</text>
</comment>
<dbReference type="RefSeq" id="WP_188473027.1">
    <property type="nucleotide sequence ID" value="NZ_BMFZ01000004.1"/>
</dbReference>
<dbReference type="Gene3D" id="1.10.10.10">
    <property type="entry name" value="Winged helix-like DNA-binding domain superfamily/Winged helix DNA-binding domain"/>
    <property type="match status" value="1"/>
</dbReference>
<evidence type="ECO:0000256" key="3">
    <source>
        <dbReference type="ARBA" id="ARBA00023163"/>
    </source>
</evidence>
<dbReference type="Pfam" id="PF00392">
    <property type="entry name" value="GntR"/>
    <property type="match status" value="1"/>
</dbReference>
<evidence type="ECO:0000256" key="2">
    <source>
        <dbReference type="ARBA" id="ARBA00023125"/>
    </source>
</evidence>
<dbReference type="Proteomes" id="UP000627464">
    <property type="component" value="Unassembled WGS sequence"/>
</dbReference>
<name>A0ABQ1GIN0_9GAMM</name>
<protein>
    <recommendedName>
        <fullName evidence="4">HTH gntR-type domain-containing protein</fullName>
    </recommendedName>
</protein>